<dbReference type="SUPFAM" id="SSF51735">
    <property type="entry name" value="NAD(P)-binding Rossmann-fold domains"/>
    <property type="match status" value="1"/>
</dbReference>
<dbReference type="Gene3D" id="3.40.50.720">
    <property type="entry name" value="NAD(P)-binding Rossmann-like Domain"/>
    <property type="match status" value="1"/>
</dbReference>
<dbReference type="STRING" id="1618570.UT08_C0002G0110"/>
<reference evidence="1 2" key="1">
    <citation type="journal article" date="2015" name="Nature">
        <title>rRNA introns, odd ribosomes, and small enigmatic genomes across a large radiation of phyla.</title>
        <authorList>
            <person name="Brown C.T."/>
            <person name="Hug L.A."/>
            <person name="Thomas B.C."/>
            <person name="Sharon I."/>
            <person name="Castelle C.J."/>
            <person name="Singh A."/>
            <person name="Wilkins M.J."/>
            <person name="Williams K.H."/>
            <person name="Banfield J.F."/>
        </authorList>
    </citation>
    <scope>NUCLEOTIDE SEQUENCE [LARGE SCALE GENOMIC DNA]</scope>
</reference>
<sequence>MVHKRIAVIGGAGNVGIGITKAFRKRGWKVNITDPQINKTFEELNDIELKKIFSSLKHVVYSAEVGNRDLYTKNSNLGKENNLRFEKFCNTICKINPQITVWYIGGSWTKRKPNNNWLVTDNSLNKDLKDCISYEKAKISAEKNAQKLSKLFNIRFLDWASIVPNLSENFSIPKMITQALKEGKITYSSSLYGRPLLESTQAGEALVYLIKDDNPQNGFQKFLIPGLFIPFREFANAVKKVVEKETDKIIKLEKQPTTPDFLKTKTHSNYLEKLGFRPKRLDILKALQQNASKYLRLVKENDKHL</sequence>
<evidence type="ECO:0008006" key="3">
    <source>
        <dbReference type="Google" id="ProtNLM"/>
    </source>
</evidence>
<organism evidence="1 2">
    <name type="scientific">Candidatus Woesebacteria bacterium GW2011_GWB1_38_8</name>
    <dbReference type="NCBI Taxonomy" id="1618570"/>
    <lineage>
        <taxon>Bacteria</taxon>
        <taxon>Candidatus Woeseibacteriota</taxon>
    </lineage>
</organism>
<dbReference type="Proteomes" id="UP000034081">
    <property type="component" value="Unassembled WGS sequence"/>
</dbReference>
<dbReference type="InterPro" id="IPR036291">
    <property type="entry name" value="NAD(P)-bd_dom_sf"/>
</dbReference>
<protein>
    <recommendedName>
        <fullName evidence="3">NAD-dependent epimerase/dehydratase domain-containing protein</fullName>
    </recommendedName>
</protein>
<name>A0A0G0L2B9_9BACT</name>
<dbReference type="EMBL" id="LBVL01000002">
    <property type="protein sequence ID" value="KKQ86088.1"/>
    <property type="molecule type" value="Genomic_DNA"/>
</dbReference>
<evidence type="ECO:0000313" key="2">
    <source>
        <dbReference type="Proteomes" id="UP000034081"/>
    </source>
</evidence>
<evidence type="ECO:0000313" key="1">
    <source>
        <dbReference type="EMBL" id="KKQ86088.1"/>
    </source>
</evidence>
<comment type="caution">
    <text evidence="1">The sequence shown here is derived from an EMBL/GenBank/DDBJ whole genome shotgun (WGS) entry which is preliminary data.</text>
</comment>
<proteinExistence type="predicted"/>
<accession>A0A0G0L2B9</accession>
<dbReference type="AlphaFoldDB" id="A0A0G0L2B9"/>
<gene>
    <name evidence="1" type="ORF">UT08_C0002G0110</name>
</gene>